<keyword evidence="1" id="KW-1133">Transmembrane helix</keyword>
<name>A0A1M6QNE6_PARC5</name>
<dbReference type="InterPro" id="IPR019074">
    <property type="entry name" value="YabQ"/>
</dbReference>
<accession>A0A1M6QNE6</accession>
<sequence>MSTLVYYQLYVFLTTFYGGIVIGFMYDIYKIYRDILNTRKFIAIIQDILFWITISIVVICVLIYSDDGKIRGYSIIGFILGALIYNLLLSRIVVKTIKIFLSTIKNILYKIHEKVLKIFEFFYKCIMYPYNKIYKLIKPLIIKLKKFLSIPKTMVNEIKKYSKTILNKK</sequence>
<reference evidence="2 3" key="1">
    <citation type="submission" date="2016-11" db="EMBL/GenBank/DDBJ databases">
        <authorList>
            <person name="Jaros S."/>
            <person name="Januszkiewicz K."/>
            <person name="Wedrychowicz H."/>
        </authorList>
    </citation>
    <scope>NUCLEOTIDE SEQUENCE [LARGE SCALE GENOMIC DNA]</scope>
    <source>
        <strain evidence="2 3">DSM 15212</strain>
    </source>
</reference>
<dbReference type="OrthoDB" id="1685240at2"/>
<keyword evidence="3" id="KW-1185">Reference proteome</keyword>
<evidence type="ECO:0000313" key="2">
    <source>
        <dbReference type="EMBL" id="SHK21685.1"/>
    </source>
</evidence>
<dbReference type="Pfam" id="PF09578">
    <property type="entry name" value="Spore_YabQ"/>
    <property type="match status" value="1"/>
</dbReference>
<dbReference type="EMBL" id="FRAG01000036">
    <property type="protein sequence ID" value="SHK21685.1"/>
    <property type="molecule type" value="Genomic_DNA"/>
</dbReference>
<organism evidence="2 3">
    <name type="scientific">Paramaledivibacter caminithermalis (strain DSM 15212 / CIP 107654 / DViRD3)</name>
    <name type="common">Clostridium caminithermale</name>
    <dbReference type="NCBI Taxonomy" id="1121301"/>
    <lineage>
        <taxon>Bacteria</taxon>
        <taxon>Bacillati</taxon>
        <taxon>Bacillota</taxon>
        <taxon>Clostridia</taxon>
        <taxon>Peptostreptococcales</taxon>
        <taxon>Caminicellaceae</taxon>
        <taxon>Paramaledivibacter</taxon>
    </lineage>
</organism>
<evidence type="ECO:0000313" key="3">
    <source>
        <dbReference type="Proteomes" id="UP000184465"/>
    </source>
</evidence>
<dbReference type="Proteomes" id="UP000184465">
    <property type="component" value="Unassembled WGS sequence"/>
</dbReference>
<keyword evidence="1" id="KW-0472">Membrane</keyword>
<dbReference type="RefSeq" id="WP_073150916.1">
    <property type="nucleotide sequence ID" value="NZ_FRAG01000036.1"/>
</dbReference>
<gene>
    <name evidence="2" type="ORF">SAMN02745912_02652</name>
</gene>
<dbReference type="AlphaFoldDB" id="A0A1M6QNE6"/>
<proteinExistence type="predicted"/>
<feature type="transmembrane region" description="Helical" evidence="1">
    <location>
        <begin position="41"/>
        <end position="64"/>
    </location>
</feature>
<keyword evidence="1" id="KW-0812">Transmembrane</keyword>
<protein>
    <submittedName>
        <fullName evidence="2">Spore cortex biosynthesis protein YabQ</fullName>
    </submittedName>
</protein>
<dbReference type="NCBIfam" id="TIGR02893">
    <property type="entry name" value="spore_yabQ"/>
    <property type="match status" value="1"/>
</dbReference>
<feature type="transmembrane region" description="Helical" evidence="1">
    <location>
        <begin position="70"/>
        <end position="89"/>
    </location>
</feature>
<feature type="transmembrane region" description="Helical" evidence="1">
    <location>
        <begin position="6"/>
        <end position="29"/>
    </location>
</feature>
<evidence type="ECO:0000256" key="1">
    <source>
        <dbReference type="SAM" id="Phobius"/>
    </source>
</evidence>
<dbReference type="STRING" id="1121301.SAMN02745912_02652"/>